<evidence type="ECO:0000259" key="8">
    <source>
        <dbReference type="Pfam" id="PF25795"/>
    </source>
</evidence>
<dbReference type="FunFam" id="1.25.10.10:FF:000158">
    <property type="entry name" value="ARM repeat superfamily protein"/>
    <property type="match status" value="1"/>
</dbReference>
<reference evidence="9" key="4">
    <citation type="submission" date="2019-03" db="UniProtKB">
        <authorList>
            <consortium name="EnsemblPlants"/>
        </authorList>
    </citation>
    <scope>IDENTIFICATION</scope>
</reference>
<dbReference type="SUPFAM" id="SSF48371">
    <property type="entry name" value="ARM repeat"/>
    <property type="match status" value="1"/>
</dbReference>
<dbReference type="InterPro" id="IPR044189">
    <property type="entry name" value="XPO4/7-like"/>
</dbReference>
<dbReference type="GO" id="GO:0005643">
    <property type="term" value="C:nuclear pore"/>
    <property type="evidence" value="ECO:0007669"/>
    <property type="project" value="TreeGrafter"/>
</dbReference>
<reference evidence="10" key="2">
    <citation type="journal article" date="2017" name="Nat. Plants">
        <title>The Aegilops tauschii genome reveals multiple impacts of transposons.</title>
        <authorList>
            <person name="Zhao G."/>
            <person name="Zou C."/>
            <person name="Li K."/>
            <person name="Wang K."/>
            <person name="Li T."/>
            <person name="Gao L."/>
            <person name="Zhang X."/>
            <person name="Wang H."/>
            <person name="Yang Z."/>
            <person name="Liu X."/>
            <person name="Jiang W."/>
            <person name="Mao L."/>
            <person name="Kong X."/>
            <person name="Jiao Y."/>
            <person name="Jia J."/>
        </authorList>
    </citation>
    <scope>NUCLEOTIDE SEQUENCE [LARGE SCALE GENOMIC DNA]</scope>
    <source>
        <strain evidence="10">cv. AL8/78</strain>
    </source>
</reference>
<evidence type="ECO:0000256" key="7">
    <source>
        <dbReference type="ARBA" id="ARBA00023242"/>
    </source>
</evidence>
<dbReference type="InterPro" id="IPR016024">
    <property type="entry name" value="ARM-type_fold"/>
</dbReference>
<protein>
    <recommendedName>
        <fullName evidence="8">Exportin-7/Ran-binding protein 17 TPR repeats domain-containing protein</fullName>
    </recommendedName>
</protein>
<evidence type="ECO:0000256" key="6">
    <source>
        <dbReference type="ARBA" id="ARBA00022927"/>
    </source>
</evidence>
<dbReference type="InterPro" id="IPR011989">
    <property type="entry name" value="ARM-like"/>
</dbReference>
<comment type="similarity">
    <text evidence="3">Belongs to the exportin family.</text>
</comment>
<accession>A0A453ERC5</accession>
<evidence type="ECO:0000256" key="1">
    <source>
        <dbReference type="ARBA" id="ARBA00004123"/>
    </source>
</evidence>
<dbReference type="GO" id="GO:0006611">
    <property type="term" value="P:protein export from nucleus"/>
    <property type="evidence" value="ECO:0007669"/>
    <property type="project" value="TreeGrafter"/>
</dbReference>
<dbReference type="AlphaFoldDB" id="A0A453ERC5"/>
<dbReference type="PANTHER" id="PTHR12596">
    <property type="entry name" value="EXPORTIN 4,7-RELATED"/>
    <property type="match status" value="1"/>
</dbReference>
<proteinExistence type="inferred from homology"/>
<organism evidence="9 10">
    <name type="scientific">Aegilops tauschii subsp. strangulata</name>
    <name type="common">Goatgrass</name>
    <dbReference type="NCBI Taxonomy" id="200361"/>
    <lineage>
        <taxon>Eukaryota</taxon>
        <taxon>Viridiplantae</taxon>
        <taxon>Streptophyta</taxon>
        <taxon>Embryophyta</taxon>
        <taxon>Tracheophyta</taxon>
        <taxon>Spermatophyta</taxon>
        <taxon>Magnoliopsida</taxon>
        <taxon>Liliopsida</taxon>
        <taxon>Poales</taxon>
        <taxon>Poaceae</taxon>
        <taxon>BOP clade</taxon>
        <taxon>Pooideae</taxon>
        <taxon>Triticodae</taxon>
        <taxon>Triticeae</taxon>
        <taxon>Triticinae</taxon>
        <taxon>Aegilops</taxon>
    </lineage>
</organism>
<sequence length="862" mass="97497">CMQANSAMPLTLHRKIATSFKDQFLLQIFQISLTSLHQLKSEVPDELRRVPISLALRCLSFDFVGSPVDESSEEFGTVQLPASWRPLLQDPSTVQIFFDYYKVNDTSVSKEALECLVRLASVRRSLFVEDPARSQFLSHLMSGTREILQTGQGLADHGNYHEFCRLLGRFKVNYQLSELLNVEFYGEWLGLVAEFTTKSLLSWQWASNSVYYLLSLWSRLVTSVPYLKGDTPSLLDETVPKITEGFITSRINSVQASFADNSPDPDNPLENAESLQDQLESLPYLCRFKARSRLPASGDAAELSVIEGQIAWMVHIIAAILKIRQTLINITDTGVHAQRYQEISKQRLDRAILIFVQNFRRSYVGDQAMHASKLYARLSELLGLTDHLVLLNVIVGKIATNLKCYAECEDVIDHTLSLFQELASGYMTGKLLLKLESTKFIIANHSRENFPFLEEYRCVRSRTNFYYILGCLVFMEDGPVKFRSFMEPLLQVAVNLEASADAAFRTDVVKYAFTGLMRDLRGIAMATNSRRTYGLLFDWLYPSRMPLLLRAISLLTDEPEVTTPLLKFMSEFVLNKAQRLTFDSSSPNGILLFREISKLIVAYGSRILLLPNGTNIYRSKYKGIWISLTVLSRALCGNYVNFGVFELYGDRALADALDISLKMTLSIPLSDILTFKKLSKAYYGYMEVLFNNHITINSVLNLDTSTFVHIVTSLESGLKGLDTGISTQCASAIDSLAAFYFNNITAGDNPPSPAALNLARHIGELPSLFPQILKSLFEIIIFEDAGNQWSLSRPILSLIMISEQMFSDLRAQILASQPLDQQQRLSQCFDKLMTDVTRSLEPKNRDRFTQNLTTFRHDFRAK</sequence>
<dbReference type="Pfam" id="PF25795">
    <property type="entry name" value="TPR_XPO7"/>
    <property type="match status" value="1"/>
</dbReference>
<evidence type="ECO:0000256" key="4">
    <source>
        <dbReference type="ARBA" id="ARBA00022448"/>
    </source>
</evidence>
<evidence type="ECO:0000313" key="9">
    <source>
        <dbReference type="EnsemblPlants" id="AET3Gv20429200.41"/>
    </source>
</evidence>
<reference evidence="9" key="5">
    <citation type="journal article" date="2021" name="G3 (Bethesda)">
        <title>Aegilops tauschii genome assembly Aet v5.0 features greater sequence contiguity and improved annotation.</title>
        <authorList>
            <person name="Wang L."/>
            <person name="Zhu T."/>
            <person name="Rodriguez J.C."/>
            <person name="Deal K.R."/>
            <person name="Dubcovsky J."/>
            <person name="McGuire P.E."/>
            <person name="Lux T."/>
            <person name="Spannagl M."/>
            <person name="Mayer K.F.X."/>
            <person name="Baldrich P."/>
            <person name="Meyers B.C."/>
            <person name="Huo N."/>
            <person name="Gu Y.Q."/>
            <person name="Zhou H."/>
            <person name="Devos K.M."/>
            <person name="Bennetzen J.L."/>
            <person name="Unver T."/>
            <person name="Budak H."/>
            <person name="Gulick P.J."/>
            <person name="Galiba G."/>
            <person name="Kalapos B."/>
            <person name="Nelson D.R."/>
            <person name="Li P."/>
            <person name="You F.M."/>
            <person name="Luo M.C."/>
            <person name="Dvorak J."/>
        </authorList>
    </citation>
    <scope>NUCLEOTIDE SEQUENCE [LARGE SCALE GENOMIC DNA]</scope>
    <source>
        <strain evidence="9">cv. AL8/78</strain>
    </source>
</reference>
<comment type="subcellular location">
    <subcellularLocation>
        <location evidence="2">Cytoplasm</location>
    </subcellularLocation>
    <subcellularLocation>
        <location evidence="1">Nucleus</location>
    </subcellularLocation>
</comment>
<evidence type="ECO:0000256" key="3">
    <source>
        <dbReference type="ARBA" id="ARBA00009466"/>
    </source>
</evidence>
<dbReference type="InterPro" id="IPR057947">
    <property type="entry name" value="TPR_XPO7/RBP17"/>
</dbReference>
<reference evidence="9" key="3">
    <citation type="journal article" date="2017" name="Nature">
        <title>Genome sequence of the progenitor of the wheat D genome Aegilops tauschii.</title>
        <authorList>
            <person name="Luo M.C."/>
            <person name="Gu Y.Q."/>
            <person name="Puiu D."/>
            <person name="Wang H."/>
            <person name="Twardziok S.O."/>
            <person name="Deal K.R."/>
            <person name="Huo N."/>
            <person name="Zhu T."/>
            <person name="Wang L."/>
            <person name="Wang Y."/>
            <person name="McGuire P.E."/>
            <person name="Liu S."/>
            <person name="Long H."/>
            <person name="Ramasamy R.K."/>
            <person name="Rodriguez J.C."/>
            <person name="Van S.L."/>
            <person name="Yuan L."/>
            <person name="Wang Z."/>
            <person name="Xia Z."/>
            <person name="Xiao L."/>
            <person name="Anderson O.D."/>
            <person name="Ouyang S."/>
            <person name="Liang Y."/>
            <person name="Zimin A.V."/>
            <person name="Pertea G."/>
            <person name="Qi P."/>
            <person name="Bennetzen J.L."/>
            <person name="Dai X."/>
            <person name="Dawson M.W."/>
            <person name="Muller H.G."/>
            <person name="Kugler K."/>
            <person name="Rivarola-Duarte L."/>
            <person name="Spannagl M."/>
            <person name="Mayer K.F.X."/>
            <person name="Lu F.H."/>
            <person name="Bevan M.W."/>
            <person name="Leroy P."/>
            <person name="Li P."/>
            <person name="You F.M."/>
            <person name="Sun Q."/>
            <person name="Liu Z."/>
            <person name="Lyons E."/>
            <person name="Wicker T."/>
            <person name="Salzberg S.L."/>
            <person name="Devos K.M."/>
            <person name="Dvorak J."/>
        </authorList>
    </citation>
    <scope>NUCLEOTIDE SEQUENCE [LARGE SCALE GENOMIC DNA]</scope>
    <source>
        <strain evidence="9">cv. AL8/78</strain>
    </source>
</reference>
<reference evidence="10" key="1">
    <citation type="journal article" date="2014" name="Science">
        <title>Ancient hybridizations among the ancestral genomes of bread wheat.</title>
        <authorList>
            <consortium name="International Wheat Genome Sequencing Consortium,"/>
            <person name="Marcussen T."/>
            <person name="Sandve S.R."/>
            <person name="Heier L."/>
            <person name="Spannagl M."/>
            <person name="Pfeifer M."/>
            <person name="Jakobsen K.S."/>
            <person name="Wulff B.B."/>
            <person name="Steuernagel B."/>
            <person name="Mayer K.F."/>
            <person name="Olsen O.A."/>
        </authorList>
    </citation>
    <scope>NUCLEOTIDE SEQUENCE [LARGE SCALE GENOMIC DNA]</scope>
    <source>
        <strain evidence="10">cv. AL8/78</strain>
    </source>
</reference>
<dbReference type="GO" id="GO:0005737">
    <property type="term" value="C:cytoplasm"/>
    <property type="evidence" value="ECO:0007669"/>
    <property type="project" value="UniProtKB-SubCell"/>
</dbReference>
<keyword evidence="4" id="KW-0813">Transport</keyword>
<evidence type="ECO:0000313" key="10">
    <source>
        <dbReference type="Proteomes" id="UP000015105"/>
    </source>
</evidence>
<keyword evidence="6" id="KW-0653">Protein transport</keyword>
<keyword evidence="7" id="KW-0539">Nucleus</keyword>
<dbReference type="Proteomes" id="UP000015105">
    <property type="component" value="Chromosome 3D"/>
</dbReference>
<feature type="domain" description="Exportin-7/Ran-binding protein 17 TPR repeats" evidence="8">
    <location>
        <begin position="298"/>
        <end position="460"/>
    </location>
</feature>
<dbReference type="PANTHER" id="PTHR12596:SF2">
    <property type="entry name" value="EXPORTIN-7 ISOFORM X1"/>
    <property type="match status" value="1"/>
</dbReference>
<dbReference type="Gramene" id="AET3Gv20429200.41">
    <property type="protein sequence ID" value="AET3Gv20429200.41"/>
    <property type="gene ID" value="AET3Gv20429200"/>
</dbReference>
<evidence type="ECO:0000256" key="2">
    <source>
        <dbReference type="ARBA" id="ARBA00004496"/>
    </source>
</evidence>
<dbReference type="Gene3D" id="1.25.10.10">
    <property type="entry name" value="Leucine-rich Repeat Variant"/>
    <property type="match status" value="1"/>
</dbReference>
<dbReference type="GO" id="GO:0005049">
    <property type="term" value="F:nuclear export signal receptor activity"/>
    <property type="evidence" value="ECO:0007669"/>
    <property type="project" value="InterPro"/>
</dbReference>
<keyword evidence="10" id="KW-1185">Reference proteome</keyword>
<evidence type="ECO:0000256" key="5">
    <source>
        <dbReference type="ARBA" id="ARBA00022490"/>
    </source>
</evidence>
<dbReference type="EnsemblPlants" id="AET3Gv20429200.41">
    <property type="protein sequence ID" value="AET3Gv20429200.41"/>
    <property type="gene ID" value="AET3Gv20429200"/>
</dbReference>
<keyword evidence="5" id="KW-0963">Cytoplasm</keyword>
<name>A0A453ERC5_AEGTS</name>